<dbReference type="Pfam" id="PF08238">
    <property type="entry name" value="Sel1"/>
    <property type="match status" value="6"/>
</dbReference>
<dbReference type="Gene3D" id="1.25.40.10">
    <property type="entry name" value="Tetratricopeptide repeat domain"/>
    <property type="match status" value="2"/>
</dbReference>
<dbReference type="PANTHER" id="PTHR43628:SF1">
    <property type="entry name" value="CHITIN SYNTHASE REGULATORY FACTOR 2-RELATED"/>
    <property type="match status" value="1"/>
</dbReference>
<protein>
    <submittedName>
        <fullName evidence="1">Sel1-like repeat-containing protein</fullName>
    </submittedName>
</protein>
<proteinExistence type="predicted"/>
<evidence type="ECO:0000313" key="1">
    <source>
        <dbReference type="EMBL" id="BCS83732.1"/>
    </source>
</evidence>
<dbReference type="InterPro" id="IPR006597">
    <property type="entry name" value="Sel1-like"/>
</dbReference>
<accession>A0ABM7NU77</accession>
<evidence type="ECO:0000313" key="2">
    <source>
        <dbReference type="Proteomes" id="UP001321479"/>
    </source>
</evidence>
<dbReference type="Proteomes" id="UP001321479">
    <property type="component" value="Segment"/>
</dbReference>
<dbReference type="SMART" id="SM00671">
    <property type="entry name" value="SEL1"/>
    <property type="match status" value="6"/>
</dbReference>
<dbReference type="SUPFAM" id="SSF81901">
    <property type="entry name" value="HCP-like"/>
    <property type="match status" value="2"/>
</dbReference>
<dbReference type="InterPro" id="IPR052945">
    <property type="entry name" value="Mitotic_Regulator"/>
</dbReference>
<sequence>MCTNCNHCNYCNHCGSIIYSEIYHKCIKPIEKNNSITEENKTIDYKFITLDELGILADLNDRNAQDEIVFRYLNQGAVYLSQKNIKPINWPNIIERATNDQYFTYFLLCFEHDEYEHIFNLLFKNVKIAAKMGNSMAQSNLSSMYYRGSKTLKNIKKAIKWATKSAEQNNKYGLIKLSKYYEYGIGVPLDINKAIKLCEQASCQNLSSAQYSLANIYSRKHSLDHALAFKYCQQAANQNHCYAQYCLSQYYKYGRGIPQDYQMAIHWLTLAIEQGLNSAKIKLANMYIKGTGVHQNYNKAFELLNSSIYDDNTNDLDDFIAMSKLAYMYKYGYGVEKDISRSIYLHVKSKKLKNIMKIFKIRTITFINPININYDDINYDDINYDDINCDDINYDDIINIDDFESKIIYKIQSIIIKLKYEYVTIYDTNIENILRKIENTFINFIKLRTQINKSSAMITCLSIKKNTPYKFTNKTQNLYFNEYNLDDMSYLSIGIENVKLSDNIFEILRKYKSNDITQDLKFVLKKKYKEKVNDLINSVKYKNYNRQLNIINDLEHIKFVLSHVKTILSELSLYFNVFIEDIKSNTHIRNQEFQHEYAYIF</sequence>
<dbReference type="GeneID" id="80558937"/>
<dbReference type="InterPro" id="IPR011990">
    <property type="entry name" value="TPR-like_helical_dom_sf"/>
</dbReference>
<keyword evidence="2" id="KW-1185">Reference proteome</keyword>
<organism evidence="1 2">
    <name type="scientific">Cotonvirus japonicus</name>
    <dbReference type="NCBI Taxonomy" id="2811091"/>
    <lineage>
        <taxon>Viruses</taxon>
        <taxon>Varidnaviria</taxon>
        <taxon>Bamfordvirae</taxon>
        <taxon>Nucleocytoviricota</taxon>
        <taxon>Megaviricetes</taxon>
        <taxon>Imitervirales</taxon>
        <taxon>Mimiviridae</taxon>
        <taxon>Megamimivirinae</taxon>
        <taxon>Cotonvirus</taxon>
        <taxon>Cotonvirus japonicum</taxon>
    </lineage>
</organism>
<name>A0ABM7NU77_9VIRU</name>
<dbReference type="RefSeq" id="YP_010842340.1">
    <property type="nucleotide sequence ID" value="NC_079139.1"/>
</dbReference>
<reference evidence="1 2" key="1">
    <citation type="submission" date="2021-02" db="EMBL/GenBank/DDBJ databases">
        <title>Cotonvirus japonicus, which uses Golgi apparatus of host cells for its virion factory, phylogenetically links tailed tupanvirus and icosahedral mimivirus.</title>
        <authorList>
            <person name="Takahashi H."/>
            <person name="Fukaya S."/>
            <person name="Song C."/>
            <person name="Murata K."/>
            <person name="Takemura M."/>
        </authorList>
    </citation>
    <scope>NUCLEOTIDE SEQUENCE [LARGE SCALE GENOMIC DNA]</scope>
</reference>
<dbReference type="EMBL" id="AP024483">
    <property type="protein sequence ID" value="BCS83732.1"/>
    <property type="molecule type" value="Genomic_DNA"/>
</dbReference>
<dbReference type="PANTHER" id="PTHR43628">
    <property type="entry name" value="ACTIVATOR OF C KINASE PROTEIN 1-RELATED"/>
    <property type="match status" value="1"/>
</dbReference>